<dbReference type="PROSITE" id="PS50172">
    <property type="entry name" value="BRCT"/>
    <property type="match status" value="2"/>
</dbReference>
<feature type="region of interest" description="Disordered" evidence="4">
    <location>
        <begin position="402"/>
        <end position="548"/>
    </location>
</feature>
<protein>
    <recommendedName>
        <fullName evidence="5">BRCT domain-containing protein</fullName>
    </recommendedName>
</protein>
<dbReference type="SMART" id="SM00292">
    <property type="entry name" value="BRCT"/>
    <property type="match status" value="2"/>
</dbReference>
<feature type="compositionally biased region" description="Basic and acidic residues" evidence="4">
    <location>
        <begin position="157"/>
        <end position="169"/>
    </location>
</feature>
<evidence type="ECO:0000256" key="2">
    <source>
        <dbReference type="ARBA" id="ARBA00022763"/>
    </source>
</evidence>
<dbReference type="Gene3D" id="2.30.30.140">
    <property type="match status" value="1"/>
</dbReference>
<dbReference type="Proteomes" id="UP000007879">
    <property type="component" value="Unassembled WGS sequence"/>
</dbReference>
<feature type="domain" description="BRCT" evidence="5">
    <location>
        <begin position="1219"/>
        <end position="1307"/>
    </location>
</feature>
<feature type="compositionally biased region" description="Low complexity" evidence="4">
    <location>
        <begin position="177"/>
        <end position="187"/>
    </location>
</feature>
<feature type="region of interest" description="Disordered" evidence="4">
    <location>
        <begin position="858"/>
        <end position="882"/>
    </location>
</feature>
<dbReference type="Pfam" id="PF00533">
    <property type="entry name" value="BRCT"/>
    <property type="match status" value="1"/>
</dbReference>
<accession>A0AAN0JW92</accession>
<dbReference type="InterPro" id="IPR047250">
    <property type="entry name" value="BRCT_p53bp1-like_rpt2"/>
</dbReference>
<dbReference type="GO" id="GO:0042393">
    <property type="term" value="F:histone binding"/>
    <property type="evidence" value="ECO:0007669"/>
    <property type="project" value="TreeGrafter"/>
</dbReference>
<feature type="compositionally biased region" description="Polar residues" evidence="4">
    <location>
        <begin position="487"/>
        <end position="515"/>
    </location>
</feature>
<sequence length="1308" mass="141438">MPSGSSLTSSSDIQSSPSLSSPPVDLPCVGPVTDSEGDITDLNFIIMPKGLLDFDTTATSSNSNNNNNDKKTSTTTTTTTTNTNSSSSNSSSGGKEDKAKDKRGEREGERDDNGGRRGGDSNERGDRSGQDKEQTSDQTDGENQETKIVEESELQGNDDRGSSGEELRELPSSNMEDTATTANDATNEQLKLLKGRADNSIITIDDTNNDKDESELTESLTNDSCIVIQKESLIDSLQPSLTIDSPNLPFSPEREEKTHSIETGSVLSPALLANDSRIDSAHTLEGNCTDTSAGTQNSFRLHVSPSQSAMEPDDDTAVFVIGSSTESTKGDVLSHSPLKLSSDSIPSTTPPVPSHSIPSTTPPVPVYESLQLSNTEVSSTNSMILSTSPISNVIITPQADVSQTNSSGTFDFRLPDSDMLLPTDGTSEAHVEDMETDTGDNDQSTKEQTRSNGVAETKGRSPGKCLSLRRRRSMSSGENTPKKLKQDQSTAKATDPLQSDTTIDSTTNGVRNGQGNKEIDGSGKGETRRSDRTGSTLASKSSATIRPTASLRTTATGFILGLTEEEGDNCDTFDDSSHFELPPITALNSESEVSPSDISFTKTDGVSATTNTGPSLPLAVPSSLFAGLQHTRRKDTRRTDPYEFQEEDSNTDTPLFMPLRRRQEPQTSLNNAMESENPLPLSTIEDDTEATAESEKEGEAATVTSTPVRRENIVVSGSTSQAQTQELVNASTPLTTPSNVSTIASSAMSSLHFVSPITCLTPQGVKDIFSSNPFSPLIRLRHSTTVITSHVFIRDEIIDRNTEKVIQTLDHVVGPSEERKVSIEATPLSSAHVLNPIPAQQLSSSSYVSTPGIPCPASIQSTSSISHDPMNPPSMNSSVYNQPLRHSISPLSATASSHVVNSSCTENHLTPSTSVISSEARSQSTTPTGRSRAYSPLRSQSLDLDSLPSTLQCTTSSVVKNKSHQSGFKLVENQKVIARWKDGKWYAATIVEVSPIKAYLHFYDGDYSSVSVQHILPLACIPQGVKVSSADTDISGSLLDFSIPDSTFRMKLSNDTIMKCSLEDLVMTADTAEMTLQLLNTQSKQVKKRKKSVSKRPQKESLSHKESVLFSGMIFLVTDQRSSQPTGREEIEQILRDRGGYIMDEYKPNLVIDNRTFCLSNTYCRTLKYLTAIAVSLPCVSYNWIMECVKQGKIVSWEKDFSLLAGVSPSTKQQIKWKSHATGFLKVNVFLSGSRTFKEIWQKVISCGGGHVISKLPRKSSKESQFTIVSESSSIPVSLKDFLVVSPEWLVECLLAGKVVSPEPFKRS</sequence>
<feature type="region of interest" description="Disordered" evidence="4">
    <location>
        <begin position="589"/>
        <end position="706"/>
    </location>
</feature>
<organism evidence="6 7">
    <name type="scientific">Amphimedon queenslandica</name>
    <name type="common">Sponge</name>
    <dbReference type="NCBI Taxonomy" id="400682"/>
    <lineage>
        <taxon>Eukaryota</taxon>
        <taxon>Metazoa</taxon>
        <taxon>Porifera</taxon>
        <taxon>Demospongiae</taxon>
        <taxon>Heteroscleromorpha</taxon>
        <taxon>Haplosclerida</taxon>
        <taxon>Niphatidae</taxon>
        <taxon>Amphimedon</taxon>
    </lineage>
</organism>
<feature type="compositionally biased region" description="Low complexity" evidence="4">
    <location>
        <begin position="1"/>
        <end position="27"/>
    </location>
</feature>
<dbReference type="CDD" id="cd04508">
    <property type="entry name" value="Tudor_SF"/>
    <property type="match status" value="1"/>
</dbReference>
<keyword evidence="3" id="KW-0539">Nucleus</keyword>
<feature type="domain" description="BRCT" evidence="5">
    <location>
        <begin position="1105"/>
        <end position="1202"/>
    </location>
</feature>
<evidence type="ECO:0000259" key="5">
    <source>
        <dbReference type="PROSITE" id="PS50172"/>
    </source>
</evidence>
<dbReference type="InterPro" id="IPR001357">
    <property type="entry name" value="BRCT_dom"/>
</dbReference>
<feature type="region of interest" description="Disordered" evidence="4">
    <location>
        <begin position="54"/>
        <end position="187"/>
    </location>
</feature>
<dbReference type="PANTHER" id="PTHR15321">
    <property type="entry name" value="TUMOR SUPPRESSOR P53-BINDING PROTEIN 1"/>
    <property type="match status" value="1"/>
</dbReference>
<keyword evidence="7" id="KW-1185">Reference proteome</keyword>
<evidence type="ECO:0000313" key="7">
    <source>
        <dbReference type="Proteomes" id="UP000007879"/>
    </source>
</evidence>
<dbReference type="KEGG" id="aqu:109589898"/>
<evidence type="ECO:0000256" key="3">
    <source>
        <dbReference type="ARBA" id="ARBA00023242"/>
    </source>
</evidence>
<name>A0AAN0JW92_AMPQE</name>
<evidence type="ECO:0000313" key="6">
    <source>
        <dbReference type="EnsemblMetazoa" id="XP_019861443.1"/>
    </source>
</evidence>
<reference evidence="7" key="1">
    <citation type="journal article" date="2010" name="Nature">
        <title>The Amphimedon queenslandica genome and the evolution of animal complexity.</title>
        <authorList>
            <person name="Srivastava M."/>
            <person name="Simakov O."/>
            <person name="Chapman J."/>
            <person name="Fahey B."/>
            <person name="Gauthier M.E."/>
            <person name="Mitros T."/>
            <person name="Richards G.S."/>
            <person name="Conaco C."/>
            <person name="Dacre M."/>
            <person name="Hellsten U."/>
            <person name="Larroux C."/>
            <person name="Putnam N.H."/>
            <person name="Stanke M."/>
            <person name="Adamska M."/>
            <person name="Darling A."/>
            <person name="Degnan S.M."/>
            <person name="Oakley T.H."/>
            <person name="Plachetzki D.C."/>
            <person name="Zhai Y."/>
            <person name="Adamski M."/>
            <person name="Calcino A."/>
            <person name="Cummins S.F."/>
            <person name="Goodstein D.M."/>
            <person name="Harris C."/>
            <person name="Jackson D.J."/>
            <person name="Leys S.P."/>
            <person name="Shu S."/>
            <person name="Woodcroft B.J."/>
            <person name="Vervoort M."/>
            <person name="Kosik K.S."/>
            <person name="Manning G."/>
            <person name="Degnan B.M."/>
            <person name="Rokhsar D.S."/>
        </authorList>
    </citation>
    <scope>NUCLEOTIDE SEQUENCE [LARGE SCALE GENOMIC DNA]</scope>
</reference>
<proteinExistence type="predicted"/>
<dbReference type="GeneID" id="109589898"/>
<dbReference type="SUPFAM" id="SSF52113">
    <property type="entry name" value="BRCT domain"/>
    <property type="match status" value="2"/>
</dbReference>
<dbReference type="InterPro" id="IPR002999">
    <property type="entry name" value="Tudor"/>
</dbReference>
<dbReference type="InterPro" id="IPR047249">
    <property type="entry name" value="BRCT_p53bp1-like_rpt1"/>
</dbReference>
<comment type="subcellular location">
    <subcellularLocation>
        <location evidence="1">Nucleus</location>
    </subcellularLocation>
</comment>
<dbReference type="GO" id="GO:0000077">
    <property type="term" value="P:DNA damage checkpoint signaling"/>
    <property type="evidence" value="ECO:0007669"/>
    <property type="project" value="TreeGrafter"/>
</dbReference>
<dbReference type="GO" id="GO:0005634">
    <property type="term" value="C:nucleus"/>
    <property type="evidence" value="ECO:0007669"/>
    <property type="project" value="UniProtKB-SubCell"/>
</dbReference>
<dbReference type="EnsemblMetazoa" id="XM_020005884.1">
    <property type="protein sequence ID" value="XP_019861443.1"/>
    <property type="gene ID" value="LOC109589898"/>
</dbReference>
<feature type="compositionally biased region" description="Low complexity" evidence="4">
    <location>
        <begin position="55"/>
        <end position="92"/>
    </location>
</feature>
<keyword evidence="2" id="KW-0227">DNA damage</keyword>
<dbReference type="PANTHER" id="PTHR15321:SF3">
    <property type="entry name" value="TP53-BINDING PROTEIN 1"/>
    <property type="match status" value="1"/>
</dbReference>
<feature type="region of interest" description="Disordered" evidence="4">
    <location>
        <begin position="327"/>
        <end position="359"/>
    </location>
</feature>
<feature type="compositionally biased region" description="Polar residues" evidence="4">
    <location>
        <begin position="665"/>
        <end position="674"/>
    </location>
</feature>
<evidence type="ECO:0000256" key="1">
    <source>
        <dbReference type="ARBA" id="ARBA00004123"/>
    </source>
</evidence>
<dbReference type="Pfam" id="PF18428">
    <property type="entry name" value="BRCT_3"/>
    <property type="match status" value="1"/>
</dbReference>
<dbReference type="InterPro" id="IPR047252">
    <property type="entry name" value="TP53BP1-like"/>
</dbReference>
<feature type="region of interest" description="Disordered" evidence="4">
    <location>
        <begin position="1"/>
        <end position="37"/>
    </location>
</feature>
<feature type="compositionally biased region" description="Polar residues" evidence="4">
    <location>
        <begin position="910"/>
        <end position="929"/>
    </location>
</feature>
<dbReference type="SUPFAM" id="SSF63748">
    <property type="entry name" value="Tudor/PWWP/MBT"/>
    <property type="match status" value="1"/>
</dbReference>
<dbReference type="GO" id="GO:0045944">
    <property type="term" value="P:positive regulation of transcription by RNA polymerase II"/>
    <property type="evidence" value="ECO:0007669"/>
    <property type="project" value="TreeGrafter"/>
</dbReference>
<dbReference type="CDD" id="cd17724">
    <property type="entry name" value="BRCT_p53bp1_rpt2"/>
    <property type="match status" value="1"/>
</dbReference>
<dbReference type="CDD" id="cd17745">
    <property type="entry name" value="BRCT_p53bp1_rpt1"/>
    <property type="match status" value="1"/>
</dbReference>
<dbReference type="Gene3D" id="3.40.50.10190">
    <property type="entry name" value="BRCT domain"/>
    <property type="match status" value="2"/>
</dbReference>
<evidence type="ECO:0000256" key="4">
    <source>
        <dbReference type="SAM" id="MobiDB-lite"/>
    </source>
</evidence>
<dbReference type="RefSeq" id="XP_019861443.1">
    <property type="nucleotide sequence ID" value="XM_020005884.1"/>
</dbReference>
<feature type="compositionally biased region" description="Basic and acidic residues" evidence="4">
    <location>
        <begin position="517"/>
        <end position="532"/>
    </location>
</feature>
<feature type="compositionally biased region" description="Basic and acidic residues" evidence="4">
    <location>
        <begin position="94"/>
        <end position="135"/>
    </location>
</feature>
<feature type="compositionally biased region" description="Polar residues" evidence="4">
    <location>
        <begin position="589"/>
        <end position="614"/>
    </location>
</feature>
<feature type="compositionally biased region" description="Polar residues" evidence="4">
    <location>
        <begin position="533"/>
        <end position="548"/>
    </location>
</feature>
<reference evidence="6" key="2">
    <citation type="submission" date="2024-06" db="UniProtKB">
        <authorList>
            <consortium name="EnsemblMetazoa"/>
        </authorList>
    </citation>
    <scope>IDENTIFICATION</scope>
</reference>
<feature type="region of interest" description="Disordered" evidence="4">
    <location>
        <begin position="910"/>
        <end position="936"/>
    </location>
</feature>
<dbReference type="InterPro" id="IPR036420">
    <property type="entry name" value="BRCT_dom_sf"/>
</dbReference>
<dbReference type="SMART" id="SM00333">
    <property type="entry name" value="TUDOR"/>
    <property type="match status" value="1"/>
</dbReference>